<dbReference type="AlphaFoldDB" id="A0A0D3J386"/>
<dbReference type="GO" id="GO:0031491">
    <property type="term" value="F:nucleosome binding"/>
    <property type="evidence" value="ECO:0007669"/>
    <property type="project" value="TreeGrafter"/>
</dbReference>
<feature type="domain" description="Spt6 SH2" evidence="2">
    <location>
        <begin position="265"/>
        <end position="458"/>
    </location>
</feature>
<dbReference type="STRING" id="2903.R1E4L7"/>
<feature type="region of interest" description="Disordered" evidence="1">
    <location>
        <begin position="464"/>
        <end position="495"/>
    </location>
</feature>
<dbReference type="PaxDb" id="2903-EOD17971"/>
<dbReference type="GO" id="GO:0034728">
    <property type="term" value="P:nucleosome organization"/>
    <property type="evidence" value="ECO:0007669"/>
    <property type="project" value="TreeGrafter"/>
</dbReference>
<dbReference type="InterPro" id="IPR042066">
    <property type="entry name" value="Spt6_death-like"/>
</dbReference>
<reference evidence="4" key="1">
    <citation type="journal article" date="2013" name="Nature">
        <title>Pan genome of the phytoplankton Emiliania underpins its global distribution.</title>
        <authorList>
            <person name="Read B.A."/>
            <person name="Kegel J."/>
            <person name="Klute M.J."/>
            <person name="Kuo A."/>
            <person name="Lefebvre S.C."/>
            <person name="Maumus F."/>
            <person name="Mayer C."/>
            <person name="Miller J."/>
            <person name="Monier A."/>
            <person name="Salamov A."/>
            <person name="Young J."/>
            <person name="Aguilar M."/>
            <person name="Claverie J.M."/>
            <person name="Frickenhaus S."/>
            <person name="Gonzalez K."/>
            <person name="Herman E.K."/>
            <person name="Lin Y.C."/>
            <person name="Napier J."/>
            <person name="Ogata H."/>
            <person name="Sarno A.F."/>
            <person name="Shmutz J."/>
            <person name="Schroeder D."/>
            <person name="de Vargas C."/>
            <person name="Verret F."/>
            <person name="von Dassow P."/>
            <person name="Valentin K."/>
            <person name="Van de Peer Y."/>
            <person name="Wheeler G."/>
            <person name="Dacks J.B."/>
            <person name="Delwiche C.F."/>
            <person name="Dyhrman S.T."/>
            <person name="Glockner G."/>
            <person name="John U."/>
            <person name="Richards T."/>
            <person name="Worden A.Z."/>
            <person name="Zhang X."/>
            <person name="Grigoriev I.V."/>
            <person name="Allen A.E."/>
            <person name="Bidle K."/>
            <person name="Borodovsky M."/>
            <person name="Bowler C."/>
            <person name="Brownlee C."/>
            <person name="Cock J.M."/>
            <person name="Elias M."/>
            <person name="Gladyshev V.N."/>
            <person name="Groth M."/>
            <person name="Guda C."/>
            <person name="Hadaegh A."/>
            <person name="Iglesias-Rodriguez M.D."/>
            <person name="Jenkins J."/>
            <person name="Jones B.M."/>
            <person name="Lawson T."/>
            <person name="Leese F."/>
            <person name="Lindquist E."/>
            <person name="Lobanov A."/>
            <person name="Lomsadze A."/>
            <person name="Malik S.B."/>
            <person name="Marsh M.E."/>
            <person name="Mackinder L."/>
            <person name="Mock T."/>
            <person name="Mueller-Roeber B."/>
            <person name="Pagarete A."/>
            <person name="Parker M."/>
            <person name="Probert I."/>
            <person name="Quesneville H."/>
            <person name="Raines C."/>
            <person name="Rensing S.A."/>
            <person name="Riano-Pachon D.M."/>
            <person name="Richier S."/>
            <person name="Rokitta S."/>
            <person name="Shiraiwa Y."/>
            <person name="Soanes D.M."/>
            <person name="van der Giezen M."/>
            <person name="Wahlund T.M."/>
            <person name="Williams B."/>
            <person name="Wilson W."/>
            <person name="Wolfe G."/>
            <person name="Wurch L.L."/>
        </authorList>
    </citation>
    <scope>NUCLEOTIDE SEQUENCE</scope>
</reference>
<dbReference type="KEGG" id="ehx:EMIHUDRAFT_447895"/>
<dbReference type="GO" id="GO:0140673">
    <property type="term" value="P:transcription elongation-coupled chromatin remodeling"/>
    <property type="evidence" value="ECO:0007669"/>
    <property type="project" value="InterPro"/>
</dbReference>
<dbReference type="PANTHER" id="PTHR10145:SF6">
    <property type="entry name" value="TRANSCRIPTION ELONGATION FACTOR SPT6"/>
    <property type="match status" value="1"/>
</dbReference>
<accession>A0A0D3J386</accession>
<evidence type="ECO:0000313" key="3">
    <source>
        <dbReference type="EnsemblProtists" id="EOD17971"/>
    </source>
</evidence>
<dbReference type="GO" id="GO:0042393">
    <property type="term" value="F:histone binding"/>
    <property type="evidence" value="ECO:0007669"/>
    <property type="project" value="TreeGrafter"/>
</dbReference>
<evidence type="ECO:0000256" key="1">
    <source>
        <dbReference type="SAM" id="MobiDB-lite"/>
    </source>
</evidence>
<evidence type="ECO:0000259" key="2">
    <source>
        <dbReference type="Pfam" id="PF14633"/>
    </source>
</evidence>
<sequence length="495" mass="55134">MRIHPDDYRFARKMCLDAMTDVDAEEEPETPERLAAAVDVAMRAPNLAQIMDELELTDYNDYLHNQEGEKYMLSTLTDLRVELLHPFQDKRGDWSSLWEHGPLDKERLFELLTAETLSTLHGDDYDVHEIYPPGHPHAGEPLLLRGGTLAQAAIVRPDNRGLKDGQMQFHIRLQCGVTGTIQEEDFSDQRRLPRRDGAGGPEVVMPVREGQLISVRVKTLNLVDHTCTATCAGKELQRAEYMTLAQERAKAAAEEAAKRSGGRVRAFLAAMPVGETVFRPSSRADHLTATVKLTAHGPLLHVDILEKDKPSPAELGASLWIGRGEIARDCARGASLWIGRVESDASKQGDRFDDLDEILYRYVEPLVENMREVTGHRKFAPELSAEAVVERLNREKANSDMIAYALALYEKDATTVVIYVVRAEGRKHREAIKVSPAGFVYRDVAFNTLEEAIKHFKVEAFKPRQRPAATHTSGGVGSQAAAKMKEAGDIGLAER</sequence>
<keyword evidence="4" id="KW-1185">Reference proteome</keyword>
<dbReference type="Proteomes" id="UP000013827">
    <property type="component" value="Unassembled WGS sequence"/>
</dbReference>
<dbReference type="HOGENOM" id="CLU_551453_0_0_1"/>
<evidence type="ECO:0000313" key="4">
    <source>
        <dbReference type="Proteomes" id="UP000013827"/>
    </source>
</evidence>
<reference evidence="3" key="2">
    <citation type="submission" date="2024-10" db="UniProtKB">
        <authorList>
            <consortium name="EnsemblProtists"/>
        </authorList>
    </citation>
    <scope>IDENTIFICATION</scope>
</reference>
<dbReference type="eggNOG" id="KOG1856">
    <property type="taxonomic scope" value="Eukaryota"/>
</dbReference>
<dbReference type="Pfam" id="PF14633">
    <property type="entry name" value="SH2_2"/>
    <property type="match status" value="1"/>
</dbReference>
<dbReference type="PANTHER" id="PTHR10145">
    <property type="entry name" value="TRANSCRIPTION ELONGATION FACTOR SPT6"/>
    <property type="match status" value="1"/>
</dbReference>
<dbReference type="InterPro" id="IPR017072">
    <property type="entry name" value="TF_Spt6"/>
</dbReference>
<organism evidence="3 4">
    <name type="scientific">Emiliania huxleyi (strain CCMP1516)</name>
    <dbReference type="NCBI Taxonomy" id="280463"/>
    <lineage>
        <taxon>Eukaryota</taxon>
        <taxon>Haptista</taxon>
        <taxon>Haptophyta</taxon>
        <taxon>Prymnesiophyceae</taxon>
        <taxon>Isochrysidales</taxon>
        <taxon>Noelaerhabdaceae</taxon>
        <taxon>Emiliania</taxon>
    </lineage>
</organism>
<dbReference type="GeneID" id="19045972"/>
<proteinExistence type="predicted"/>
<dbReference type="InterPro" id="IPR035019">
    <property type="entry name" value="Spt6_SH2_N"/>
</dbReference>
<dbReference type="InterPro" id="IPR035420">
    <property type="entry name" value="Spt6_SH2"/>
</dbReference>
<feature type="compositionally biased region" description="Basic and acidic residues" evidence="1">
    <location>
        <begin position="483"/>
        <end position="495"/>
    </location>
</feature>
<dbReference type="GO" id="GO:0008023">
    <property type="term" value="C:transcription elongation factor complex"/>
    <property type="evidence" value="ECO:0007669"/>
    <property type="project" value="TreeGrafter"/>
</dbReference>
<dbReference type="Gene3D" id="3.30.505.10">
    <property type="entry name" value="SH2 domain"/>
    <property type="match status" value="2"/>
</dbReference>
<dbReference type="InterPro" id="IPR036860">
    <property type="entry name" value="SH2_dom_sf"/>
</dbReference>
<dbReference type="Gene3D" id="1.10.10.2740">
    <property type="entry name" value="Spt6, Death-like domain"/>
    <property type="match status" value="1"/>
</dbReference>
<protein>
    <recommendedName>
        <fullName evidence="2">Spt6 SH2 domain-containing protein</fullName>
    </recommendedName>
</protein>
<dbReference type="EnsemblProtists" id="EOD17971">
    <property type="protein sequence ID" value="EOD17971"/>
    <property type="gene ID" value="EMIHUDRAFT_447895"/>
</dbReference>
<name>A0A0D3J386_EMIH1</name>
<dbReference type="RefSeq" id="XP_005770400.1">
    <property type="nucleotide sequence ID" value="XM_005770343.1"/>
</dbReference>
<dbReference type="CDD" id="cd09918">
    <property type="entry name" value="SH2_Nterm_SPT6_like"/>
    <property type="match status" value="1"/>
</dbReference>